<dbReference type="SUPFAM" id="SSF52047">
    <property type="entry name" value="RNI-like"/>
    <property type="match status" value="1"/>
</dbReference>
<evidence type="ECO:0000313" key="2">
    <source>
        <dbReference type="EMBL" id="KAI5384550.1"/>
    </source>
</evidence>
<dbReference type="Gramene" id="Psat07G0152500-T1">
    <property type="protein sequence ID" value="KAI5384550.1"/>
    <property type="gene ID" value="KIW84_071525"/>
</dbReference>
<dbReference type="InterPro" id="IPR053772">
    <property type="entry name" value="At1g61320/At1g61330-like"/>
</dbReference>
<feature type="domain" description="F-box" evidence="1">
    <location>
        <begin position="2"/>
        <end position="52"/>
    </location>
</feature>
<evidence type="ECO:0000259" key="1">
    <source>
        <dbReference type="PROSITE" id="PS50181"/>
    </source>
</evidence>
<name>A0A9D4VKW8_PEA</name>
<gene>
    <name evidence="2" type="ORF">KIW84_071525</name>
</gene>
<dbReference type="PANTHER" id="PTHR34145:SF28">
    <property type="entry name" value="F-BOX DOMAIN-CONTAINING PROTEIN"/>
    <property type="match status" value="1"/>
</dbReference>
<organism evidence="2 3">
    <name type="scientific">Pisum sativum</name>
    <name type="common">Garden pea</name>
    <name type="synonym">Lathyrus oleraceus</name>
    <dbReference type="NCBI Taxonomy" id="3888"/>
    <lineage>
        <taxon>Eukaryota</taxon>
        <taxon>Viridiplantae</taxon>
        <taxon>Streptophyta</taxon>
        <taxon>Embryophyta</taxon>
        <taxon>Tracheophyta</taxon>
        <taxon>Spermatophyta</taxon>
        <taxon>Magnoliopsida</taxon>
        <taxon>eudicotyledons</taxon>
        <taxon>Gunneridae</taxon>
        <taxon>Pentapetalae</taxon>
        <taxon>rosids</taxon>
        <taxon>fabids</taxon>
        <taxon>Fabales</taxon>
        <taxon>Fabaceae</taxon>
        <taxon>Papilionoideae</taxon>
        <taxon>50 kb inversion clade</taxon>
        <taxon>NPAAA clade</taxon>
        <taxon>Hologalegina</taxon>
        <taxon>IRL clade</taxon>
        <taxon>Fabeae</taxon>
        <taxon>Lathyrus</taxon>
    </lineage>
</organism>
<keyword evidence="3" id="KW-1185">Reference proteome</keyword>
<dbReference type="Pfam" id="PF00646">
    <property type="entry name" value="F-box"/>
    <property type="match status" value="1"/>
</dbReference>
<accession>A0A9D4VKW8</accession>
<dbReference type="Pfam" id="PF23622">
    <property type="entry name" value="LRR_At1g61320_AtMIF1"/>
    <property type="match status" value="2"/>
</dbReference>
<dbReference type="AlphaFoldDB" id="A0A9D4VKW8"/>
<protein>
    <recommendedName>
        <fullName evidence="1">F-box domain-containing protein</fullName>
    </recommendedName>
</protein>
<dbReference type="Proteomes" id="UP001058974">
    <property type="component" value="Chromosome 7"/>
</dbReference>
<dbReference type="PANTHER" id="PTHR34145">
    <property type="entry name" value="OS02G0105600 PROTEIN"/>
    <property type="match status" value="1"/>
</dbReference>
<dbReference type="OrthoDB" id="1394117at2759"/>
<dbReference type="InterPro" id="IPR055357">
    <property type="entry name" value="LRR_At1g61320_AtMIF1"/>
</dbReference>
<dbReference type="Gene3D" id="1.20.1280.50">
    <property type="match status" value="1"/>
</dbReference>
<dbReference type="PROSITE" id="PS50181">
    <property type="entry name" value="FBOX"/>
    <property type="match status" value="1"/>
</dbReference>
<evidence type="ECO:0000313" key="3">
    <source>
        <dbReference type="Proteomes" id="UP001058974"/>
    </source>
</evidence>
<dbReference type="InterPro" id="IPR036047">
    <property type="entry name" value="F-box-like_dom_sf"/>
</dbReference>
<sequence length="581" mass="67770">MMSELPDLPDCVISHIFSKLSLKSLVKTSALSKQWYHEWGLRKDLNFDLHNMFDYNTIPKFPITLTLFQELQSLFATRLDNFMQKYHGDMIRSIRINFPLDAHHTHVINGLIHKGVVKGANRIELLFAHHTRHIQPYKFVFPFLSCTNSVTYLHLRNCHIAAPMEFSGFKNLTTLVLQLLPLDQNILQPLFFNCIYLQNLTLNQCTFRSDLTITSPTLLHFNINCRHVIGGMKTNIHIIASNLLSMKYSSYFCPRHTLNFNSPMLSKFSYSCHRISNFVDFSGLKNMKTIVLDRLLDCLQTDVITHLFSKCLLLEHVTFNNCKFTCDLKIRSATLLHLSIVNCLYYKNLRCYDFSHKLDIDALNLSSFEYRSHTVMRPVISLAAPKLFKVFWDAGFRKRNVSNFAKIARLHLVQNLTMNMSFSQIPKLTKDLVRFQNLKQLKLFIVGAYNPKMDYFWILDIAMASQHLQKLSLTIRNGHTERSHMVGSGRQRREYAKFCHNELKYVELHGCVCSINVIELASHLLRSATLLKQITFSSRRNFYIGAGRWSKDPDDCCWFQHDLIHQHLKHEVNQQCHLIIF</sequence>
<comment type="caution">
    <text evidence="2">The sequence shown here is derived from an EMBL/GenBank/DDBJ whole genome shotgun (WGS) entry which is preliminary data.</text>
</comment>
<proteinExistence type="predicted"/>
<dbReference type="EMBL" id="JAMSHJ010000007">
    <property type="protein sequence ID" value="KAI5384550.1"/>
    <property type="molecule type" value="Genomic_DNA"/>
</dbReference>
<dbReference type="InterPro" id="IPR001810">
    <property type="entry name" value="F-box_dom"/>
</dbReference>
<reference evidence="2 3" key="1">
    <citation type="journal article" date="2022" name="Nat. Genet.">
        <title>Improved pea reference genome and pan-genome highlight genomic features and evolutionary characteristics.</title>
        <authorList>
            <person name="Yang T."/>
            <person name="Liu R."/>
            <person name="Luo Y."/>
            <person name="Hu S."/>
            <person name="Wang D."/>
            <person name="Wang C."/>
            <person name="Pandey M.K."/>
            <person name="Ge S."/>
            <person name="Xu Q."/>
            <person name="Li N."/>
            <person name="Li G."/>
            <person name="Huang Y."/>
            <person name="Saxena R.K."/>
            <person name="Ji Y."/>
            <person name="Li M."/>
            <person name="Yan X."/>
            <person name="He Y."/>
            <person name="Liu Y."/>
            <person name="Wang X."/>
            <person name="Xiang C."/>
            <person name="Varshney R.K."/>
            <person name="Ding H."/>
            <person name="Gao S."/>
            <person name="Zong X."/>
        </authorList>
    </citation>
    <scope>NUCLEOTIDE SEQUENCE [LARGE SCALE GENOMIC DNA]</scope>
    <source>
        <strain evidence="2 3">cv. Zhongwan 6</strain>
    </source>
</reference>
<dbReference type="SUPFAM" id="SSF81383">
    <property type="entry name" value="F-box domain"/>
    <property type="match status" value="1"/>
</dbReference>